<dbReference type="GO" id="GO:0140911">
    <property type="term" value="F:pore-forming activity"/>
    <property type="evidence" value="ECO:0007669"/>
    <property type="project" value="InterPro"/>
</dbReference>
<dbReference type="STRING" id="261654.GA0070611_4651"/>
<feature type="binding site" evidence="7">
    <location>
        <position position="74"/>
    </location>
    <ligand>
        <name>Zn(2+)</name>
        <dbReference type="ChEBI" id="CHEBI:29105"/>
    </ligand>
</feature>
<feature type="transmembrane region" description="Helical" evidence="8">
    <location>
        <begin position="143"/>
        <end position="163"/>
    </location>
</feature>
<dbReference type="GO" id="GO:0005886">
    <property type="term" value="C:plasma membrane"/>
    <property type="evidence" value="ECO:0007669"/>
    <property type="project" value="UniProtKB-SubCell"/>
</dbReference>
<dbReference type="Proteomes" id="UP000199385">
    <property type="component" value="Chromosome I"/>
</dbReference>
<evidence type="ECO:0000256" key="6">
    <source>
        <dbReference type="ARBA" id="ARBA00023136"/>
    </source>
</evidence>
<dbReference type="Pfam" id="PF03006">
    <property type="entry name" value="HlyIII"/>
    <property type="match status" value="1"/>
</dbReference>
<feature type="transmembrane region" description="Helical" evidence="8">
    <location>
        <begin position="25"/>
        <end position="45"/>
    </location>
</feature>
<dbReference type="NCBIfam" id="TIGR01065">
    <property type="entry name" value="hlyIII"/>
    <property type="match status" value="1"/>
</dbReference>
<evidence type="ECO:0000313" key="10">
    <source>
        <dbReference type="Proteomes" id="UP000199385"/>
    </source>
</evidence>
<proteinExistence type="inferred from homology"/>
<gene>
    <name evidence="9" type="ORF">GA0070611_4651</name>
</gene>
<keyword evidence="5 8" id="KW-1133">Transmembrane helix</keyword>
<dbReference type="InterPro" id="IPR004254">
    <property type="entry name" value="AdipoR/HlyIII-related"/>
</dbReference>
<protein>
    <submittedName>
        <fullName evidence="9">Hemolysin III</fullName>
    </submittedName>
</protein>
<dbReference type="AlphaFoldDB" id="A0A1A9A1V8"/>
<evidence type="ECO:0000256" key="2">
    <source>
        <dbReference type="ARBA" id="ARBA00008488"/>
    </source>
</evidence>
<feature type="transmembrane region" description="Helical" evidence="8">
    <location>
        <begin position="93"/>
        <end position="111"/>
    </location>
</feature>
<feature type="transmembrane region" description="Helical" evidence="8">
    <location>
        <begin position="51"/>
        <end position="73"/>
    </location>
</feature>
<comment type="subcellular location">
    <subcellularLocation>
        <location evidence="1">Cell membrane</location>
        <topology evidence="1">Multi-pass membrane protein</topology>
    </subcellularLocation>
</comment>
<keyword evidence="4 8" id="KW-0812">Transmembrane</keyword>
<evidence type="ECO:0000256" key="8">
    <source>
        <dbReference type="SAM" id="Phobius"/>
    </source>
</evidence>
<keyword evidence="7" id="KW-0479">Metal-binding</keyword>
<evidence type="ECO:0000256" key="3">
    <source>
        <dbReference type="ARBA" id="ARBA00022475"/>
    </source>
</evidence>
<comment type="similarity">
    <text evidence="2">Belongs to the UPF0073 (Hly-III) family.</text>
</comment>
<evidence type="ECO:0000256" key="1">
    <source>
        <dbReference type="ARBA" id="ARBA00004651"/>
    </source>
</evidence>
<feature type="transmembrane region" description="Helical" evidence="8">
    <location>
        <begin position="169"/>
        <end position="190"/>
    </location>
</feature>
<keyword evidence="10" id="KW-1185">Reference proteome</keyword>
<sequence>MGVTTSAPLRLKPVDIGKPRMRGWLHTYAFFVALVCGIVLCSIAATRPGWAPLVSCLIYSLTVCGLFGTSALYHRRVWSERGYQIMRRMDHSMIFVFIAGTYTPFCALLLSTRQAELMLGLVWGGALAGVAVKLIWPHAPRWVSAPLYLALGWVSVAMLPQILHQGGVTALVLLAVGGAIYSVGAVFYALRRPNPWPTVFGHHEFFHACTLIAAICHHIAIYFALFS</sequence>
<feature type="transmembrane region" description="Helical" evidence="8">
    <location>
        <begin position="117"/>
        <end position="136"/>
    </location>
</feature>
<keyword evidence="6 8" id="KW-0472">Membrane</keyword>
<organism evidence="9 10">
    <name type="scientific">Micromonospora auratinigra</name>
    <dbReference type="NCBI Taxonomy" id="261654"/>
    <lineage>
        <taxon>Bacteria</taxon>
        <taxon>Bacillati</taxon>
        <taxon>Actinomycetota</taxon>
        <taxon>Actinomycetes</taxon>
        <taxon>Micromonosporales</taxon>
        <taxon>Micromonosporaceae</taxon>
        <taxon>Micromonospora</taxon>
    </lineage>
</organism>
<dbReference type="PANTHER" id="PTHR20855:SF3">
    <property type="entry name" value="LD03007P"/>
    <property type="match status" value="1"/>
</dbReference>
<dbReference type="PATRIC" id="fig|261654.4.peg.4718"/>
<accession>A0A1A9A1V8</accession>
<evidence type="ECO:0000256" key="7">
    <source>
        <dbReference type="PIRSR" id="PIRSR604254-1"/>
    </source>
</evidence>
<feature type="transmembrane region" description="Helical" evidence="8">
    <location>
        <begin position="205"/>
        <end position="225"/>
    </location>
</feature>
<name>A0A1A9A1V8_9ACTN</name>
<evidence type="ECO:0000256" key="5">
    <source>
        <dbReference type="ARBA" id="ARBA00022989"/>
    </source>
</evidence>
<keyword evidence="3" id="KW-1003">Cell membrane</keyword>
<evidence type="ECO:0000313" key="9">
    <source>
        <dbReference type="EMBL" id="SBT50075.1"/>
    </source>
</evidence>
<dbReference type="PANTHER" id="PTHR20855">
    <property type="entry name" value="ADIPOR/PROGESTIN RECEPTOR-RELATED"/>
    <property type="match status" value="1"/>
</dbReference>
<dbReference type="GO" id="GO:0046872">
    <property type="term" value="F:metal ion binding"/>
    <property type="evidence" value="ECO:0007669"/>
    <property type="project" value="UniProtKB-KW"/>
</dbReference>
<keyword evidence="7" id="KW-0862">Zinc</keyword>
<feature type="binding site" evidence="7">
    <location>
        <position position="207"/>
    </location>
    <ligand>
        <name>Zn(2+)</name>
        <dbReference type="ChEBI" id="CHEBI:29105"/>
    </ligand>
</feature>
<dbReference type="InterPro" id="IPR005744">
    <property type="entry name" value="Hy-lIII"/>
</dbReference>
<reference evidence="10" key="1">
    <citation type="submission" date="2016-06" db="EMBL/GenBank/DDBJ databases">
        <authorList>
            <person name="Varghese N."/>
            <person name="Submissions Spin"/>
        </authorList>
    </citation>
    <scope>NUCLEOTIDE SEQUENCE [LARGE SCALE GENOMIC DNA]</scope>
    <source>
        <strain evidence="10">DSM 44815</strain>
    </source>
</reference>
<feature type="binding site" evidence="7">
    <location>
        <position position="203"/>
    </location>
    <ligand>
        <name>Zn(2+)</name>
        <dbReference type="ChEBI" id="CHEBI:29105"/>
    </ligand>
</feature>
<evidence type="ECO:0000256" key="4">
    <source>
        <dbReference type="ARBA" id="ARBA00022692"/>
    </source>
</evidence>
<dbReference type="EMBL" id="LT594323">
    <property type="protein sequence ID" value="SBT50075.1"/>
    <property type="molecule type" value="Genomic_DNA"/>
</dbReference>